<evidence type="ECO:0000313" key="2">
    <source>
        <dbReference type="EMBL" id="KNE59997.1"/>
    </source>
</evidence>
<sequence length="220" mass="23366">MHDSSTTAAPSASPSRVRPSTDEIRTPSAKRRKTDALSSPAVPESPVSRRKKHRAPDTPTKSPRRHRDQASDSSLSDLDASDSPLSDLDEDEPLPMRRRQPVRRATPAAVVAPAASSSRAASPAVSASPAAAAASLGLHDDELLAVTTPQRAARRLKVSLRGRKSVSVIDWGQKESEIQDALNSPDARTVVASPAPTPRKAALVRFDVGFAVSPFRASFS</sequence>
<dbReference type="AlphaFoldDB" id="A0A0L0SC37"/>
<feature type="region of interest" description="Disordered" evidence="1">
    <location>
        <begin position="1"/>
        <end position="133"/>
    </location>
</feature>
<evidence type="ECO:0000313" key="3">
    <source>
        <dbReference type="Proteomes" id="UP000054350"/>
    </source>
</evidence>
<evidence type="ECO:0000256" key="1">
    <source>
        <dbReference type="SAM" id="MobiDB-lite"/>
    </source>
</evidence>
<dbReference type="OrthoDB" id="5592226at2759"/>
<name>A0A0L0SC37_ALLM3</name>
<dbReference type="Proteomes" id="UP000054350">
    <property type="component" value="Unassembled WGS sequence"/>
</dbReference>
<organism evidence="2 3">
    <name type="scientific">Allomyces macrogynus (strain ATCC 38327)</name>
    <name type="common">Allomyces javanicus var. macrogynus</name>
    <dbReference type="NCBI Taxonomy" id="578462"/>
    <lineage>
        <taxon>Eukaryota</taxon>
        <taxon>Fungi</taxon>
        <taxon>Fungi incertae sedis</taxon>
        <taxon>Blastocladiomycota</taxon>
        <taxon>Blastocladiomycetes</taxon>
        <taxon>Blastocladiales</taxon>
        <taxon>Blastocladiaceae</taxon>
        <taxon>Allomyces</taxon>
    </lineage>
</organism>
<dbReference type="VEuPathDB" id="FungiDB:AMAG_18454"/>
<accession>A0A0L0SC37</accession>
<reference evidence="3" key="2">
    <citation type="submission" date="2009-11" db="EMBL/GenBank/DDBJ databases">
        <title>The Genome Sequence of Allomyces macrogynus strain ATCC 38327.</title>
        <authorList>
            <consortium name="The Broad Institute Genome Sequencing Platform"/>
            <person name="Russ C."/>
            <person name="Cuomo C."/>
            <person name="Shea T."/>
            <person name="Young S.K."/>
            <person name="Zeng Q."/>
            <person name="Koehrsen M."/>
            <person name="Haas B."/>
            <person name="Borodovsky M."/>
            <person name="Guigo R."/>
            <person name="Alvarado L."/>
            <person name="Berlin A."/>
            <person name="Borenstein D."/>
            <person name="Chen Z."/>
            <person name="Engels R."/>
            <person name="Freedman E."/>
            <person name="Gellesch M."/>
            <person name="Goldberg J."/>
            <person name="Griggs A."/>
            <person name="Gujja S."/>
            <person name="Heiman D."/>
            <person name="Hepburn T."/>
            <person name="Howarth C."/>
            <person name="Jen D."/>
            <person name="Larson L."/>
            <person name="Lewis B."/>
            <person name="Mehta T."/>
            <person name="Park D."/>
            <person name="Pearson M."/>
            <person name="Roberts A."/>
            <person name="Saif S."/>
            <person name="Shenoy N."/>
            <person name="Sisk P."/>
            <person name="Stolte C."/>
            <person name="Sykes S."/>
            <person name="Walk T."/>
            <person name="White J."/>
            <person name="Yandava C."/>
            <person name="Burger G."/>
            <person name="Gray M.W."/>
            <person name="Holland P.W.H."/>
            <person name="King N."/>
            <person name="Lang F.B.F."/>
            <person name="Roger A.J."/>
            <person name="Ruiz-Trillo I."/>
            <person name="Lander E."/>
            <person name="Nusbaum C."/>
        </authorList>
    </citation>
    <scope>NUCLEOTIDE SEQUENCE [LARGE SCALE GENOMIC DNA]</scope>
    <source>
        <strain evidence="3">ATCC 38327</strain>
    </source>
</reference>
<reference evidence="2 3" key="1">
    <citation type="submission" date="2009-11" db="EMBL/GenBank/DDBJ databases">
        <title>Annotation of Allomyces macrogynus ATCC 38327.</title>
        <authorList>
            <consortium name="The Broad Institute Genome Sequencing Platform"/>
            <person name="Russ C."/>
            <person name="Cuomo C."/>
            <person name="Burger G."/>
            <person name="Gray M.W."/>
            <person name="Holland P.W.H."/>
            <person name="King N."/>
            <person name="Lang F.B.F."/>
            <person name="Roger A.J."/>
            <person name="Ruiz-Trillo I."/>
            <person name="Young S.K."/>
            <person name="Zeng Q."/>
            <person name="Gargeya S."/>
            <person name="Fitzgerald M."/>
            <person name="Haas B."/>
            <person name="Abouelleil A."/>
            <person name="Alvarado L."/>
            <person name="Arachchi H.M."/>
            <person name="Berlin A."/>
            <person name="Chapman S.B."/>
            <person name="Gearin G."/>
            <person name="Goldberg J."/>
            <person name="Griggs A."/>
            <person name="Gujja S."/>
            <person name="Hansen M."/>
            <person name="Heiman D."/>
            <person name="Howarth C."/>
            <person name="Larimer J."/>
            <person name="Lui A."/>
            <person name="MacDonald P.J.P."/>
            <person name="McCowen C."/>
            <person name="Montmayeur A."/>
            <person name="Murphy C."/>
            <person name="Neiman D."/>
            <person name="Pearson M."/>
            <person name="Priest M."/>
            <person name="Roberts A."/>
            <person name="Saif S."/>
            <person name="Shea T."/>
            <person name="Sisk P."/>
            <person name="Stolte C."/>
            <person name="Sykes S."/>
            <person name="Wortman J."/>
            <person name="Nusbaum C."/>
            <person name="Birren B."/>
        </authorList>
    </citation>
    <scope>NUCLEOTIDE SEQUENCE [LARGE SCALE GENOMIC DNA]</scope>
    <source>
        <strain evidence="2 3">ATCC 38327</strain>
    </source>
</reference>
<feature type="compositionally biased region" description="Low complexity" evidence="1">
    <location>
        <begin position="71"/>
        <end position="86"/>
    </location>
</feature>
<dbReference type="EMBL" id="GG745335">
    <property type="protein sequence ID" value="KNE59997.1"/>
    <property type="molecule type" value="Genomic_DNA"/>
</dbReference>
<gene>
    <name evidence="2" type="ORF">AMAG_18454</name>
</gene>
<feature type="compositionally biased region" description="Low complexity" evidence="1">
    <location>
        <begin position="1"/>
        <end position="18"/>
    </location>
</feature>
<feature type="compositionally biased region" description="Low complexity" evidence="1">
    <location>
        <begin position="103"/>
        <end position="133"/>
    </location>
</feature>
<keyword evidence="3" id="KW-1185">Reference proteome</keyword>
<proteinExistence type="predicted"/>
<protein>
    <submittedName>
        <fullName evidence="2">Uncharacterized protein</fullName>
    </submittedName>
</protein>